<feature type="transmembrane region" description="Helical" evidence="1">
    <location>
        <begin position="220"/>
        <end position="242"/>
    </location>
</feature>
<dbReference type="AlphaFoldDB" id="A0AAW2QH00"/>
<sequence>MLKHRSFGRALQRIFHWTKVTRAFAPLPFVKQQLDAYSKFLGSVAALARSNWTEFNLKLMGLGFFILFSSLYLHLFLIRRLDKQCGLHSCYSREFFGVTFACILVLIRACSFLSNSFILEEGRVASFLWQQLQYINYVCNSKEDNVTRSRISIELGQLKQAVNSLFLKVDPSRTLGIDNDSQLWMDRAQNLEECTVVKVLALLSAWSSTIIILSGKQGPLVALASSIGGACSALLCLIRLMALEQDTGNESSRSSLSYALPVAQWSLLAVCMFFSTGHWCAFDGLRYAAAFIG</sequence>
<reference evidence="2" key="2">
    <citation type="journal article" date="2024" name="Plant">
        <title>Genomic evolution and insights into agronomic trait innovations of Sesamum species.</title>
        <authorList>
            <person name="Miao H."/>
            <person name="Wang L."/>
            <person name="Qu L."/>
            <person name="Liu H."/>
            <person name="Sun Y."/>
            <person name="Le M."/>
            <person name="Wang Q."/>
            <person name="Wei S."/>
            <person name="Zheng Y."/>
            <person name="Lin W."/>
            <person name="Duan Y."/>
            <person name="Cao H."/>
            <person name="Xiong S."/>
            <person name="Wang X."/>
            <person name="Wei L."/>
            <person name="Li C."/>
            <person name="Ma Q."/>
            <person name="Ju M."/>
            <person name="Zhao R."/>
            <person name="Li G."/>
            <person name="Mu C."/>
            <person name="Tian Q."/>
            <person name="Mei H."/>
            <person name="Zhang T."/>
            <person name="Gao T."/>
            <person name="Zhang H."/>
        </authorList>
    </citation>
    <scope>NUCLEOTIDE SEQUENCE</scope>
    <source>
        <strain evidence="2">G02</strain>
    </source>
</reference>
<dbReference type="PANTHER" id="PTHR23071:SF1">
    <property type="entry name" value="GPI ETHANOLAMINE PHOSPHATE TRANSFERASE 3"/>
    <property type="match status" value="1"/>
</dbReference>
<proteinExistence type="predicted"/>
<keyword evidence="1" id="KW-0812">Transmembrane</keyword>
<protein>
    <submittedName>
        <fullName evidence="2">Uncharacterized protein</fullName>
    </submittedName>
</protein>
<evidence type="ECO:0000313" key="2">
    <source>
        <dbReference type="EMBL" id="KAL0366548.1"/>
    </source>
</evidence>
<organism evidence="2">
    <name type="scientific">Sesamum radiatum</name>
    <name type="common">Black benniseed</name>
    <dbReference type="NCBI Taxonomy" id="300843"/>
    <lineage>
        <taxon>Eukaryota</taxon>
        <taxon>Viridiplantae</taxon>
        <taxon>Streptophyta</taxon>
        <taxon>Embryophyta</taxon>
        <taxon>Tracheophyta</taxon>
        <taxon>Spermatophyta</taxon>
        <taxon>Magnoliopsida</taxon>
        <taxon>eudicotyledons</taxon>
        <taxon>Gunneridae</taxon>
        <taxon>Pentapetalae</taxon>
        <taxon>asterids</taxon>
        <taxon>lamiids</taxon>
        <taxon>Lamiales</taxon>
        <taxon>Pedaliaceae</taxon>
        <taxon>Sesamum</taxon>
    </lineage>
</organism>
<dbReference type="GO" id="GO:0005789">
    <property type="term" value="C:endoplasmic reticulum membrane"/>
    <property type="evidence" value="ECO:0007669"/>
    <property type="project" value="TreeGrafter"/>
</dbReference>
<dbReference type="EMBL" id="JACGWJ010000015">
    <property type="protein sequence ID" value="KAL0366548.1"/>
    <property type="molecule type" value="Genomic_DNA"/>
</dbReference>
<dbReference type="GO" id="GO:0006506">
    <property type="term" value="P:GPI anchor biosynthetic process"/>
    <property type="evidence" value="ECO:0007669"/>
    <property type="project" value="InterPro"/>
</dbReference>
<feature type="transmembrane region" description="Helical" evidence="1">
    <location>
        <begin position="59"/>
        <end position="78"/>
    </location>
</feature>
<name>A0AAW2QH00_SESRA</name>
<feature type="transmembrane region" description="Helical" evidence="1">
    <location>
        <begin position="98"/>
        <end position="119"/>
    </location>
</feature>
<keyword evidence="1" id="KW-1133">Transmembrane helix</keyword>
<dbReference type="PANTHER" id="PTHR23071">
    <property type="entry name" value="PHOSPHATIDYLINOSITOL GLYCAN"/>
    <property type="match status" value="1"/>
</dbReference>
<accession>A0AAW2QH00</accession>
<gene>
    <name evidence="2" type="ORF">Sradi_3544900</name>
</gene>
<evidence type="ECO:0000256" key="1">
    <source>
        <dbReference type="SAM" id="Phobius"/>
    </source>
</evidence>
<comment type="caution">
    <text evidence="2">The sequence shown here is derived from an EMBL/GenBank/DDBJ whole genome shotgun (WGS) entry which is preliminary data.</text>
</comment>
<dbReference type="GO" id="GO:0051377">
    <property type="term" value="F:mannose-ethanolamine phosphotransferase activity"/>
    <property type="evidence" value="ECO:0007669"/>
    <property type="project" value="TreeGrafter"/>
</dbReference>
<keyword evidence="1" id="KW-0472">Membrane</keyword>
<dbReference type="InterPro" id="IPR039524">
    <property type="entry name" value="PIGO/GPI13"/>
</dbReference>
<reference evidence="2" key="1">
    <citation type="submission" date="2020-06" db="EMBL/GenBank/DDBJ databases">
        <authorList>
            <person name="Li T."/>
            <person name="Hu X."/>
            <person name="Zhang T."/>
            <person name="Song X."/>
            <person name="Zhang H."/>
            <person name="Dai N."/>
            <person name="Sheng W."/>
            <person name="Hou X."/>
            <person name="Wei L."/>
        </authorList>
    </citation>
    <scope>NUCLEOTIDE SEQUENCE</scope>
    <source>
        <strain evidence="2">G02</strain>
        <tissue evidence="2">Leaf</tissue>
    </source>
</reference>
<feature type="transmembrane region" description="Helical" evidence="1">
    <location>
        <begin position="262"/>
        <end position="282"/>
    </location>
</feature>
<feature type="non-terminal residue" evidence="2">
    <location>
        <position position="293"/>
    </location>
</feature>